<feature type="transmembrane region" description="Helical" evidence="9">
    <location>
        <begin position="70"/>
        <end position="86"/>
    </location>
</feature>
<comment type="similarity">
    <text evidence="2 9">Belongs to the ABC-2 integral membrane protein family.</text>
</comment>
<dbReference type="KEGG" id="gur:Gura_3817"/>
<dbReference type="Proteomes" id="UP000006695">
    <property type="component" value="Chromosome"/>
</dbReference>
<dbReference type="GO" id="GO:0015920">
    <property type="term" value="P:lipopolysaccharide transport"/>
    <property type="evidence" value="ECO:0007669"/>
    <property type="project" value="TreeGrafter"/>
</dbReference>
<comment type="subcellular location">
    <subcellularLocation>
        <location evidence="1 9">Cell membrane</location>
        <topology evidence="1 9">Multi-pass membrane protein</topology>
    </subcellularLocation>
</comment>
<keyword evidence="8 9" id="KW-0472">Membrane</keyword>
<feature type="transmembrane region" description="Helical" evidence="9">
    <location>
        <begin position="34"/>
        <end position="58"/>
    </location>
</feature>
<keyword evidence="7" id="KW-0625">Polysaccharide transport</keyword>
<accession>A5G850</accession>
<evidence type="ECO:0000256" key="4">
    <source>
        <dbReference type="ARBA" id="ARBA00022475"/>
    </source>
</evidence>
<evidence type="ECO:0000256" key="1">
    <source>
        <dbReference type="ARBA" id="ARBA00004651"/>
    </source>
</evidence>
<gene>
    <name evidence="11" type="ordered locus">Gura_3817</name>
</gene>
<evidence type="ECO:0000256" key="8">
    <source>
        <dbReference type="ARBA" id="ARBA00023136"/>
    </source>
</evidence>
<name>A5G850_GEOUR</name>
<keyword evidence="12" id="KW-1185">Reference proteome</keyword>
<feature type="transmembrane region" description="Helical" evidence="9">
    <location>
        <begin position="107"/>
        <end position="140"/>
    </location>
</feature>
<keyword evidence="7" id="KW-0762">Sugar transport</keyword>
<dbReference type="GO" id="GO:0140359">
    <property type="term" value="F:ABC-type transporter activity"/>
    <property type="evidence" value="ECO:0007669"/>
    <property type="project" value="InterPro"/>
</dbReference>
<keyword evidence="4 9" id="KW-1003">Cell membrane</keyword>
<dbReference type="PANTHER" id="PTHR30413">
    <property type="entry name" value="INNER MEMBRANE TRANSPORT PERMEASE"/>
    <property type="match status" value="1"/>
</dbReference>
<evidence type="ECO:0000256" key="5">
    <source>
        <dbReference type="ARBA" id="ARBA00022692"/>
    </source>
</evidence>
<keyword evidence="6 9" id="KW-1133">Transmembrane helix</keyword>
<evidence type="ECO:0000313" key="12">
    <source>
        <dbReference type="Proteomes" id="UP000006695"/>
    </source>
</evidence>
<feature type="transmembrane region" description="Helical" evidence="9">
    <location>
        <begin position="152"/>
        <end position="175"/>
    </location>
</feature>
<dbReference type="InterPro" id="IPR013525">
    <property type="entry name" value="ABC2_TM"/>
</dbReference>
<dbReference type="HOGENOM" id="CLU_060703_1_0_7"/>
<dbReference type="GO" id="GO:0005886">
    <property type="term" value="C:plasma membrane"/>
    <property type="evidence" value="ECO:0007669"/>
    <property type="project" value="UniProtKB-SubCell"/>
</dbReference>
<evidence type="ECO:0000256" key="6">
    <source>
        <dbReference type="ARBA" id="ARBA00022989"/>
    </source>
</evidence>
<evidence type="ECO:0000256" key="3">
    <source>
        <dbReference type="ARBA" id="ARBA00022448"/>
    </source>
</evidence>
<keyword evidence="5 9" id="KW-0812">Transmembrane</keyword>
<dbReference type="RefSeq" id="WP_011940617.1">
    <property type="nucleotide sequence ID" value="NC_009483.1"/>
</dbReference>
<dbReference type="Pfam" id="PF01061">
    <property type="entry name" value="ABC2_membrane"/>
    <property type="match status" value="1"/>
</dbReference>
<organism evidence="11 12">
    <name type="scientific">Geotalea uraniireducens (strain Rf4)</name>
    <name type="common">Geobacter uraniireducens</name>
    <dbReference type="NCBI Taxonomy" id="351605"/>
    <lineage>
        <taxon>Bacteria</taxon>
        <taxon>Pseudomonadati</taxon>
        <taxon>Thermodesulfobacteriota</taxon>
        <taxon>Desulfuromonadia</taxon>
        <taxon>Geobacterales</taxon>
        <taxon>Geobacteraceae</taxon>
        <taxon>Geotalea</taxon>
    </lineage>
</organism>
<evidence type="ECO:0000256" key="2">
    <source>
        <dbReference type="ARBA" id="ARBA00007783"/>
    </source>
</evidence>
<proteinExistence type="inferred from homology"/>
<evidence type="ECO:0000313" key="11">
    <source>
        <dbReference type="EMBL" id="ABQ27968.1"/>
    </source>
</evidence>
<dbReference type="EMBL" id="CP000698">
    <property type="protein sequence ID" value="ABQ27968.1"/>
    <property type="molecule type" value="Genomic_DNA"/>
</dbReference>
<evidence type="ECO:0000256" key="9">
    <source>
        <dbReference type="RuleBase" id="RU361157"/>
    </source>
</evidence>
<evidence type="ECO:0000256" key="7">
    <source>
        <dbReference type="ARBA" id="ARBA00023047"/>
    </source>
</evidence>
<dbReference type="InterPro" id="IPR047817">
    <property type="entry name" value="ABC2_TM_bact-type"/>
</dbReference>
<protein>
    <recommendedName>
        <fullName evidence="9">Transport permease protein</fullName>
    </recommendedName>
</protein>
<dbReference type="AlphaFoldDB" id="A5G850"/>
<sequence>MQALKMFSNFLTELWSRRHMILELAKRDFKTKYLGSYLGILWAFVHPTIYIVILWFVFQVGFKSQPQADYPFVLWMMTGIIPWFFFSECLQSATMSIIDNSFLLKKVVFSIGMLPIVKILSALIIHSFFIAIIFIMSILYGYPPDLHYLQVFYYLFAAIVLLLGLSWLTSSLVVFLRDVGQLVAMVLQFAFWLTPIFWSAKILPAKYANLIKLNPVYYLVEGYRESFIYKVWFWEQHYMLTLYYWIVTGCIFILGAVVFRRLRPHFADVL</sequence>
<feature type="transmembrane region" description="Helical" evidence="9">
    <location>
        <begin position="242"/>
        <end position="259"/>
    </location>
</feature>
<feature type="transmembrane region" description="Helical" evidence="9">
    <location>
        <begin position="182"/>
        <end position="200"/>
    </location>
</feature>
<dbReference type="GO" id="GO:0015774">
    <property type="term" value="P:polysaccharide transport"/>
    <property type="evidence" value="ECO:0007669"/>
    <property type="project" value="UniProtKB-KW"/>
</dbReference>
<dbReference type="OrthoDB" id="9786910at2"/>
<dbReference type="PROSITE" id="PS51012">
    <property type="entry name" value="ABC_TM2"/>
    <property type="match status" value="1"/>
</dbReference>
<keyword evidence="3 9" id="KW-0813">Transport</keyword>
<reference evidence="11 12" key="1">
    <citation type="submission" date="2007-05" db="EMBL/GenBank/DDBJ databases">
        <title>Complete sequence of Geobacter uraniireducens Rf4.</title>
        <authorList>
            <consortium name="US DOE Joint Genome Institute"/>
            <person name="Copeland A."/>
            <person name="Lucas S."/>
            <person name="Lapidus A."/>
            <person name="Barry K."/>
            <person name="Detter J.C."/>
            <person name="Glavina del Rio T."/>
            <person name="Hammon N."/>
            <person name="Israni S."/>
            <person name="Dalin E."/>
            <person name="Tice H."/>
            <person name="Pitluck S."/>
            <person name="Chertkov O."/>
            <person name="Brettin T."/>
            <person name="Bruce D."/>
            <person name="Han C."/>
            <person name="Schmutz J."/>
            <person name="Larimer F."/>
            <person name="Land M."/>
            <person name="Hauser L."/>
            <person name="Kyrpides N."/>
            <person name="Mikhailova N."/>
            <person name="Shelobolina E."/>
            <person name="Aklujkar M."/>
            <person name="Lovley D."/>
            <person name="Richardson P."/>
        </authorList>
    </citation>
    <scope>NUCLEOTIDE SEQUENCE [LARGE SCALE GENOMIC DNA]</scope>
    <source>
        <strain evidence="11 12">Rf4</strain>
    </source>
</reference>
<evidence type="ECO:0000259" key="10">
    <source>
        <dbReference type="PROSITE" id="PS51012"/>
    </source>
</evidence>
<feature type="domain" description="ABC transmembrane type-2" evidence="10">
    <location>
        <begin position="38"/>
        <end position="262"/>
    </location>
</feature>
<dbReference type="STRING" id="351605.Gura_3817"/>
<dbReference type="PANTHER" id="PTHR30413:SF10">
    <property type="entry name" value="CAPSULE POLYSACCHARIDE EXPORT INNER-MEMBRANE PROTEIN CTRC"/>
    <property type="match status" value="1"/>
</dbReference>